<reference evidence="1" key="1">
    <citation type="submission" date="2021-07" db="EMBL/GenBank/DDBJ databases">
        <authorList>
            <person name="Catto M.A."/>
            <person name="Jacobson A."/>
            <person name="Kennedy G."/>
            <person name="Labadie P."/>
            <person name="Hunt B.G."/>
            <person name="Srinivasan R."/>
        </authorList>
    </citation>
    <scope>NUCLEOTIDE SEQUENCE</scope>
    <source>
        <strain evidence="1">PL_HMW_Pooled</strain>
        <tissue evidence="1">Head</tissue>
    </source>
</reference>
<accession>A0AAE1H059</accession>
<gene>
    <name evidence="1" type="ORF">KUF71_022154</name>
</gene>
<evidence type="ECO:0000313" key="1">
    <source>
        <dbReference type="EMBL" id="KAK3912566.1"/>
    </source>
</evidence>
<dbReference type="EMBL" id="JAHWGI010000295">
    <property type="protein sequence ID" value="KAK3912566.1"/>
    <property type="molecule type" value="Genomic_DNA"/>
</dbReference>
<comment type="caution">
    <text evidence="1">The sequence shown here is derived from an EMBL/GenBank/DDBJ whole genome shotgun (WGS) entry which is preliminary data.</text>
</comment>
<dbReference type="AlphaFoldDB" id="A0AAE1H059"/>
<feature type="non-terminal residue" evidence="1">
    <location>
        <position position="112"/>
    </location>
</feature>
<evidence type="ECO:0000313" key="2">
    <source>
        <dbReference type="Proteomes" id="UP001219518"/>
    </source>
</evidence>
<protein>
    <submittedName>
        <fullName evidence="1">Filamin-A</fullName>
    </submittedName>
</protein>
<reference evidence="1" key="2">
    <citation type="journal article" date="2023" name="BMC Genomics">
        <title>Pest status, molecular evolution, and epigenetic factors derived from the genome assembly of Frankliniella fusca, a thysanopteran phytovirus vector.</title>
        <authorList>
            <person name="Catto M.A."/>
            <person name="Labadie P.E."/>
            <person name="Jacobson A.L."/>
            <person name="Kennedy G.G."/>
            <person name="Srinivasan R."/>
            <person name="Hunt B.G."/>
        </authorList>
    </citation>
    <scope>NUCLEOTIDE SEQUENCE</scope>
    <source>
        <strain evidence="1">PL_HMW_Pooled</strain>
    </source>
</reference>
<sequence length="112" mass="12534">HCIPYGNTCFQILATKTCFGIKCVTIGFWKLPFFVAKNLVITLSVALIKVTCVSFKVTHMSPFKLTHVSPSKATQMSPLTESQMSPFKATSNFVAKKGNIQYCQLEKLSFYK</sequence>
<dbReference type="Proteomes" id="UP001219518">
    <property type="component" value="Unassembled WGS sequence"/>
</dbReference>
<proteinExistence type="predicted"/>
<organism evidence="1 2">
    <name type="scientific">Frankliniella fusca</name>
    <dbReference type="NCBI Taxonomy" id="407009"/>
    <lineage>
        <taxon>Eukaryota</taxon>
        <taxon>Metazoa</taxon>
        <taxon>Ecdysozoa</taxon>
        <taxon>Arthropoda</taxon>
        <taxon>Hexapoda</taxon>
        <taxon>Insecta</taxon>
        <taxon>Pterygota</taxon>
        <taxon>Neoptera</taxon>
        <taxon>Paraneoptera</taxon>
        <taxon>Thysanoptera</taxon>
        <taxon>Terebrantia</taxon>
        <taxon>Thripoidea</taxon>
        <taxon>Thripidae</taxon>
        <taxon>Frankliniella</taxon>
    </lineage>
</organism>
<name>A0AAE1H059_9NEOP</name>
<keyword evidence="2" id="KW-1185">Reference proteome</keyword>